<dbReference type="InterPro" id="IPR002123">
    <property type="entry name" value="Plipid/glycerol_acylTrfase"/>
</dbReference>
<gene>
    <name evidence="2" type="ordered locus">G5S_0111</name>
</gene>
<accession>A0AA34WHK4</accession>
<name>A0AA34WHK4_CHLPE</name>
<dbReference type="GeneID" id="99718172"/>
<feature type="domain" description="Phospholipid/glycerol acyltransferase" evidence="1">
    <location>
        <begin position="44"/>
        <end position="170"/>
    </location>
</feature>
<evidence type="ECO:0000259" key="1">
    <source>
        <dbReference type="SMART" id="SM00563"/>
    </source>
</evidence>
<dbReference type="EMBL" id="CP002608">
    <property type="protein sequence ID" value="AEB41138.1"/>
    <property type="molecule type" value="Genomic_DNA"/>
</dbReference>
<dbReference type="RefSeq" id="WP_013712216.1">
    <property type="nucleotide sequence ID" value="NC_015408.1"/>
</dbReference>
<dbReference type="KEGG" id="cpm:G5S_0111"/>
<evidence type="ECO:0000313" key="3">
    <source>
        <dbReference type="Proteomes" id="UP000008305"/>
    </source>
</evidence>
<organism evidence="2 3">
    <name type="scientific">Chlamydia pecorum (strain ATCC VR-628 / DSM 29919 / E58)</name>
    <name type="common">Chlamydophila pecorum</name>
    <dbReference type="NCBI Taxonomy" id="331635"/>
    <lineage>
        <taxon>Bacteria</taxon>
        <taxon>Pseudomonadati</taxon>
        <taxon>Chlamydiota</taxon>
        <taxon>Chlamydiia</taxon>
        <taxon>Chlamydiales</taxon>
        <taxon>Chlamydiaceae</taxon>
        <taxon>Chlamydia/Chlamydophila group</taxon>
        <taxon>Chlamydia</taxon>
    </lineage>
</organism>
<dbReference type="Pfam" id="PF01553">
    <property type="entry name" value="Acyltransferase"/>
    <property type="match status" value="1"/>
</dbReference>
<dbReference type="SMART" id="SM00563">
    <property type="entry name" value="PlsC"/>
    <property type="match status" value="1"/>
</dbReference>
<evidence type="ECO:0000313" key="2">
    <source>
        <dbReference type="EMBL" id="AEB41138.1"/>
    </source>
</evidence>
<dbReference type="SUPFAM" id="SSF69593">
    <property type="entry name" value="Glycerol-3-phosphate (1)-acyltransferase"/>
    <property type="match status" value="1"/>
</dbReference>
<dbReference type="GO" id="GO:0016746">
    <property type="term" value="F:acyltransferase activity"/>
    <property type="evidence" value="ECO:0007669"/>
    <property type="project" value="UniProtKB-KW"/>
</dbReference>
<dbReference type="AlphaFoldDB" id="A0AA34WHK4"/>
<proteinExistence type="predicted"/>
<dbReference type="CDD" id="cd07989">
    <property type="entry name" value="LPLAT_AGPAT-like"/>
    <property type="match status" value="1"/>
</dbReference>
<dbReference type="Proteomes" id="UP000008305">
    <property type="component" value="Chromosome"/>
</dbReference>
<keyword evidence="2" id="KW-0808">Transferase</keyword>
<reference evidence="2 3" key="1">
    <citation type="journal article" date="2011" name="J. Bacteriol.">
        <title>Genome sequence of the obligate intracellular animal pathogen Chlamydia pecorum E58.</title>
        <authorList>
            <person name="Mojica S."/>
            <person name="Huot Creasy H."/>
            <person name="Daugherty S."/>
            <person name="Read T.D."/>
            <person name="Kim T."/>
            <person name="Kaltenboeck B."/>
            <person name="Bavoil P."/>
            <person name="Myers G.S."/>
        </authorList>
    </citation>
    <scope>NUCLEOTIDE SEQUENCE [LARGE SCALE GENOMIC DNA]</scope>
    <source>
        <strain evidence="2 3">E58</strain>
    </source>
</reference>
<protein>
    <submittedName>
        <fullName evidence="2">Snglycerol-3-p acyltransferase</fullName>
    </submittedName>
</protein>
<keyword evidence="3" id="KW-1185">Reference proteome</keyword>
<sequence length="253" mass="29413">MKRNIFRAICDHLYKTLIGVALKLRYKFKVQGLTSLQLDPKKGNLFLANHVAEIDPVILEYFLWPKCHLRPIAVEYLFCSPMVRWLLKSVRAVPIPQVVPGKSSKETVKQLNELYDYVTACIDHGESFLLYPSGRLSRNGQEEIGNQYSAHVLLQRVKSCNVFLVRISGLWGSVFSRYKRNSTPQLGHACKKAFFFLLRRAFFFMPKRLVKITVQQFDTQMLQSFTDRRDLNAFLASWFNQEDEILPVEVPYT</sequence>
<keyword evidence="2" id="KW-0012">Acyltransferase</keyword>